<protein>
    <submittedName>
        <fullName evidence="2">Uncharacterized protein</fullName>
    </submittedName>
</protein>
<gene>
    <name evidence="2" type="ORF">ACE1CI_18075</name>
</gene>
<proteinExistence type="predicted"/>
<keyword evidence="3" id="KW-1185">Reference proteome</keyword>
<evidence type="ECO:0000256" key="1">
    <source>
        <dbReference type="SAM" id="MobiDB-lite"/>
    </source>
</evidence>
<dbReference type="EMBL" id="JBHFNR010000131">
    <property type="protein sequence ID" value="MFB2894822.1"/>
    <property type="molecule type" value="Genomic_DNA"/>
</dbReference>
<accession>A0ABV4XTQ5</accession>
<evidence type="ECO:0000313" key="3">
    <source>
        <dbReference type="Proteomes" id="UP001576784"/>
    </source>
</evidence>
<evidence type="ECO:0000313" key="2">
    <source>
        <dbReference type="EMBL" id="MFB2894822.1"/>
    </source>
</evidence>
<dbReference type="RefSeq" id="WP_413264466.1">
    <property type="nucleotide sequence ID" value="NZ_JBHFNR010000131.1"/>
</dbReference>
<organism evidence="2 3">
    <name type="scientific">Floridaenema flaviceps BLCC-F50</name>
    <dbReference type="NCBI Taxonomy" id="3153642"/>
    <lineage>
        <taxon>Bacteria</taxon>
        <taxon>Bacillati</taxon>
        <taxon>Cyanobacteriota</taxon>
        <taxon>Cyanophyceae</taxon>
        <taxon>Oscillatoriophycideae</taxon>
        <taxon>Aerosakkonematales</taxon>
        <taxon>Aerosakkonemataceae</taxon>
        <taxon>Floridanema</taxon>
        <taxon>Floridanema flaviceps</taxon>
    </lineage>
</organism>
<feature type="region of interest" description="Disordered" evidence="1">
    <location>
        <begin position="627"/>
        <end position="662"/>
    </location>
</feature>
<reference evidence="2 3" key="1">
    <citation type="submission" date="2024-09" db="EMBL/GenBank/DDBJ databases">
        <title>Floridaenema gen nov. (Aerosakkonemataceae, Aerosakkonematales ord. nov., Cyanobacteria) from benthic tropical and subtropical fresh waters, with the description of four new species.</title>
        <authorList>
            <person name="Moretto J.A."/>
            <person name="Berthold D.E."/>
            <person name="Lefler F.W."/>
            <person name="Huang I.-S."/>
            <person name="Laughinghouse H. IV."/>
        </authorList>
    </citation>
    <scope>NUCLEOTIDE SEQUENCE [LARGE SCALE GENOMIC DNA]</scope>
    <source>
        <strain evidence="2 3">BLCC-F50</strain>
    </source>
</reference>
<name>A0ABV4XTQ5_9CYAN</name>
<sequence>MDNFLTRLVKRTLGLIPVVQPMITSMFVPGEIALDSFSSGLDIENNMTEPFWSGETMSTFPPDLPVQSSSNLSEEISTSSVNKTSSSTFKQLVESHRNKLIVDSSLLEISKLEQERSTATQIARQGNYTHNQSELNTIPHQKTVEVGTQFSLLSQAILSSSVPDLRSSSRDIEEERQSAKTNKSDADLFEVVVQNINKNPSSFFQNPNIIIHNEQPNTLNTIPTTVAKEATPSQDTFESSLERVEPLVKQQRETGQKIESQSFNIQTAESQLITNPTTINTNNVFLKTNPLTRIKLLVDRVFQTQQRRHDNLTLPTHAVKITEILLPSNLNLKTILRNRDSKVHSVQPIETEKISVYRNIEKTIPIIDKLKINDLSKKVESIDIPNPQITALTPNSEVVKTIQPSEKFKLSQAEYLNNNEAISAIESTRHIILPQQSTNRVNPSSELIDHKQISQTPFLSNSQLEQPVVLRAKQLNFIQLNEDATLEQQENSGLGNKDKSKNQPYTNKNIVNQISSQPTPTLIILNPKVDGELQPELQRSYYLSIAGKERLYDREFAYLSRRSLSVLSQSSSEQLSVAPIVNTLPEYRQLNSINQREVANAEQTVGQHISNTETTIQITIGRVELRANNPPASSTPRNKLIQREPKLSLQDYLKQRQGKSDE</sequence>
<comment type="caution">
    <text evidence="2">The sequence shown here is derived from an EMBL/GenBank/DDBJ whole genome shotgun (WGS) entry which is preliminary data.</text>
</comment>
<dbReference type="Proteomes" id="UP001576784">
    <property type="component" value="Unassembled WGS sequence"/>
</dbReference>